<dbReference type="NCBIfam" id="NF037980">
    <property type="entry name" value="T2SS_GspK"/>
    <property type="match status" value="1"/>
</dbReference>
<reference evidence="14 15" key="1">
    <citation type="submission" date="2020-08" db="EMBL/GenBank/DDBJ databases">
        <title>Genomic Encyclopedia of Type Strains, Phase IV (KMG-IV): sequencing the most valuable type-strain genomes for metagenomic binning, comparative biology and taxonomic classification.</title>
        <authorList>
            <person name="Goeker M."/>
        </authorList>
    </citation>
    <scope>NUCLEOTIDE SEQUENCE [LARGE SCALE GENOMIC DNA]</scope>
    <source>
        <strain evidence="14 15">DSM 17507</strain>
    </source>
</reference>
<evidence type="ECO:0000256" key="9">
    <source>
        <dbReference type="ARBA" id="ARBA00023136"/>
    </source>
</evidence>
<dbReference type="GO" id="GO:0009306">
    <property type="term" value="P:protein secretion"/>
    <property type="evidence" value="ECO:0007669"/>
    <property type="project" value="InterPro"/>
</dbReference>
<evidence type="ECO:0000256" key="6">
    <source>
        <dbReference type="ARBA" id="ARBA00022692"/>
    </source>
</evidence>
<evidence type="ECO:0000256" key="7">
    <source>
        <dbReference type="ARBA" id="ARBA00022927"/>
    </source>
</evidence>
<comment type="caution">
    <text evidence="14">The sequence shown here is derived from an EMBL/GenBank/DDBJ whole genome shotgun (WGS) entry which is preliminary data.</text>
</comment>
<keyword evidence="6 11" id="KW-0812">Transmembrane</keyword>
<dbReference type="InterPro" id="IPR045584">
    <property type="entry name" value="Pilin-like"/>
</dbReference>
<dbReference type="PIRSF" id="PIRSF002786">
    <property type="entry name" value="XcpX"/>
    <property type="match status" value="1"/>
</dbReference>
<gene>
    <name evidence="14" type="ORF">GGR37_003424</name>
</gene>
<dbReference type="InterPro" id="IPR049179">
    <property type="entry name" value="T2SSK_SAM-like_2nd"/>
</dbReference>
<evidence type="ECO:0000256" key="11">
    <source>
        <dbReference type="SAM" id="Phobius"/>
    </source>
</evidence>
<feature type="transmembrane region" description="Helical" evidence="11">
    <location>
        <begin position="12"/>
        <end position="31"/>
    </location>
</feature>
<evidence type="ECO:0000256" key="5">
    <source>
        <dbReference type="ARBA" id="ARBA00022519"/>
    </source>
</evidence>
<evidence type="ECO:0000256" key="1">
    <source>
        <dbReference type="ARBA" id="ARBA00004533"/>
    </source>
</evidence>
<evidence type="ECO:0000256" key="10">
    <source>
        <dbReference type="PIRNR" id="PIRNR002786"/>
    </source>
</evidence>
<organism evidence="14 15">
    <name type="scientific">Novosphingobium taihuense</name>
    <dbReference type="NCBI Taxonomy" id="260085"/>
    <lineage>
        <taxon>Bacteria</taxon>
        <taxon>Pseudomonadati</taxon>
        <taxon>Pseudomonadota</taxon>
        <taxon>Alphaproteobacteria</taxon>
        <taxon>Sphingomonadales</taxon>
        <taxon>Sphingomonadaceae</taxon>
        <taxon>Novosphingobium</taxon>
    </lineage>
</organism>
<dbReference type="InterPro" id="IPR049031">
    <property type="entry name" value="T2SSK_SAM-like_1st"/>
</dbReference>
<dbReference type="Gene3D" id="1.10.40.60">
    <property type="entry name" value="EpsJ-like"/>
    <property type="match status" value="2"/>
</dbReference>
<dbReference type="Pfam" id="PF21687">
    <property type="entry name" value="T2SSK_1st"/>
    <property type="match status" value="1"/>
</dbReference>
<dbReference type="InterPro" id="IPR005628">
    <property type="entry name" value="GspK"/>
</dbReference>
<evidence type="ECO:0000256" key="4">
    <source>
        <dbReference type="ARBA" id="ARBA00022475"/>
    </source>
</evidence>
<dbReference type="SUPFAM" id="SSF158544">
    <property type="entry name" value="GspK insert domain-like"/>
    <property type="match status" value="2"/>
</dbReference>
<evidence type="ECO:0000313" key="15">
    <source>
        <dbReference type="Proteomes" id="UP000538566"/>
    </source>
</evidence>
<evidence type="ECO:0000313" key="14">
    <source>
        <dbReference type="EMBL" id="MBB4615134.1"/>
    </source>
</evidence>
<evidence type="ECO:0000259" key="13">
    <source>
        <dbReference type="Pfam" id="PF21687"/>
    </source>
</evidence>
<keyword evidence="7" id="KW-0653">Protein transport</keyword>
<protein>
    <recommendedName>
        <fullName evidence="10">Type II secretion system protein K</fullName>
    </recommendedName>
</protein>
<evidence type="ECO:0000256" key="2">
    <source>
        <dbReference type="ARBA" id="ARBA00007246"/>
    </source>
</evidence>
<keyword evidence="3 10" id="KW-0813">Transport</keyword>
<proteinExistence type="inferred from homology"/>
<comment type="subcellular location">
    <subcellularLocation>
        <location evidence="1 10">Cell inner membrane</location>
    </subcellularLocation>
</comment>
<name>A0A7W7AF39_9SPHN</name>
<dbReference type="RefSeq" id="WP_144906455.1">
    <property type="nucleotide sequence ID" value="NZ_JACHOA010000007.1"/>
</dbReference>
<dbReference type="InterPro" id="IPR038072">
    <property type="entry name" value="GspK_central_sf"/>
</dbReference>
<dbReference type="PANTHER" id="PTHR38831">
    <property type="entry name" value="TYPE II SECRETION SYSTEM PROTEIN K"/>
    <property type="match status" value="1"/>
</dbReference>
<evidence type="ECO:0000256" key="8">
    <source>
        <dbReference type="ARBA" id="ARBA00022989"/>
    </source>
</evidence>
<evidence type="ECO:0000259" key="12">
    <source>
        <dbReference type="Pfam" id="PF03934"/>
    </source>
</evidence>
<comment type="similarity">
    <text evidence="2 10">Belongs to the GSP K family.</text>
</comment>
<feature type="domain" description="T2SS protein K second SAM-like" evidence="12">
    <location>
        <begin position="221"/>
        <end position="284"/>
    </location>
</feature>
<dbReference type="SUPFAM" id="SSF54523">
    <property type="entry name" value="Pili subunits"/>
    <property type="match status" value="1"/>
</dbReference>
<dbReference type="AlphaFoldDB" id="A0A7W7AF39"/>
<keyword evidence="15" id="KW-1185">Reference proteome</keyword>
<dbReference type="Proteomes" id="UP000538566">
    <property type="component" value="Unassembled WGS sequence"/>
</dbReference>
<evidence type="ECO:0000256" key="3">
    <source>
        <dbReference type="ARBA" id="ARBA00022448"/>
    </source>
</evidence>
<keyword evidence="4 10" id="KW-1003">Cell membrane</keyword>
<sequence>MTPGDPRERGAALLSVLLLVAVMAVIAALMLDRLNLAARLAANGQAMTQARLYATSAETLAMARIKALVETSQERTVDRTGLLGRDFPLPMARGSVTIRVDDAGNCFNLNSLVESDEQGTLRLRLVGLNQMRSLMKGLAIPEAEAAIISDSVADWIDTDNTPAPNGAEDDSYQGRPAPYRTAGRLIGDVSEIRAVRGMTPQFYERLRPWLCALPGADLSPINVNTLRPDQALLLTMIAPTAIPADRARGLLAARPALGWASADDALRGIGGEGAAGLPLNQLQVRSRWFALTQSVTVDSITLDEQALIDVGNDPPRVAFRTWGDRYSR</sequence>
<feature type="domain" description="T2SS protein K first SAM-like" evidence="13">
    <location>
        <begin position="105"/>
        <end position="214"/>
    </location>
</feature>
<dbReference type="GO" id="GO:0005886">
    <property type="term" value="C:plasma membrane"/>
    <property type="evidence" value="ECO:0007669"/>
    <property type="project" value="UniProtKB-SubCell"/>
</dbReference>
<dbReference type="Gene3D" id="3.30.1300.30">
    <property type="entry name" value="GSPII I/J protein-like"/>
    <property type="match status" value="1"/>
</dbReference>
<keyword evidence="8 11" id="KW-1133">Transmembrane helix</keyword>
<dbReference type="OrthoDB" id="9788973at2"/>
<keyword evidence="9 10" id="KW-0472">Membrane</keyword>
<dbReference type="PANTHER" id="PTHR38831:SF1">
    <property type="entry name" value="TYPE II SECRETION SYSTEM PROTEIN K-RELATED"/>
    <property type="match status" value="1"/>
</dbReference>
<keyword evidence="5 10" id="KW-0997">Cell inner membrane</keyword>
<accession>A0A7W7AF39</accession>
<dbReference type="Pfam" id="PF03934">
    <property type="entry name" value="T2SSK"/>
    <property type="match status" value="1"/>
</dbReference>
<dbReference type="EMBL" id="JACHOA010000007">
    <property type="protein sequence ID" value="MBB4615134.1"/>
    <property type="molecule type" value="Genomic_DNA"/>
</dbReference>